<dbReference type="Proteomes" id="UP000195447">
    <property type="component" value="Unassembled WGS sequence"/>
</dbReference>
<proteinExistence type="predicted"/>
<evidence type="ECO:0000313" key="2">
    <source>
        <dbReference type="Proteomes" id="UP000195447"/>
    </source>
</evidence>
<keyword evidence="2" id="KW-1185">Reference proteome</keyword>
<dbReference type="RefSeq" id="WP_087158758.1">
    <property type="nucleotide sequence ID" value="NZ_NFKM01000011.1"/>
</dbReference>
<gene>
    <name evidence="1" type="ORF">B5F14_06650</name>
</gene>
<accession>A0A1Y4LYB6</accession>
<comment type="caution">
    <text evidence="1">The sequence shown here is derived from an EMBL/GenBank/DDBJ whole genome shotgun (WGS) entry which is preliminary data.</text>
</comment>
<name>A0A1Y4LYB6_9FIRM</name>
<dbReference type="EMBL" id="NFKM01000011">
    <property type="protein sequence ID" value="OUP60091.1"/>
    <property type="molecule type" value="Genomic_DNA"/>
</dbReference>
<organism evidence="1 2">
    <name type="scientific">Faecalitalea cylindroides</name>
    <dbReference type="NCBI Taxonomy" id="39483"/>
    <lineage>
        <taxon>Bacteria</taxon>
        <taxon>Bacillati</taxon>
        <taxon>Bacillota</taxon>
        <taxon>Erysipelotrichia</taxon>
        <taxon>Erysipelotrichales</taxon>
        <taxon>Erysipelotrichaceae</taxon>
        <taxon>Faecalitalea</taxon>
    </lineage>
</organism>
<evidence type="ECO:0000313" key="1">
    <source>
        <dbReference type="EMBL" id="OUP60091.1"/>
    </source>
</evidence>
<sequence length="229" mass="24155">MAQKKYLGETTVTYLMAKIKSLFVAKEAGKGLSTNDFTNQDKSKLDGLQNYTLPKAGSETLGGIMVGAGLTIDGEGHLSATGGGEADSVNWENVVGKPTAVSEFENDSGYQTASDVESKIIGKGYQTSAQVDEKLTAYAKKSDIASALKYKGSKNTYSELPSSDQSVGDVWNVVQADSSHNIKAGDNVAWNGSSWDVLSGTVDLSGYVQDSDLVEITTGEIDSIIESLA</sequence>
<protein>
    <submittedName>
        <fullName evidence="1">Uncharacterized protein</fullName>
    </submittedName>
</protein>
<reference evidence="2" key="1">
    <citation type="submission" date="2017-04" db="EMBL/GenBank/DDBJ databases">
        <title>Function of individual gut microbiota members based on whole genome sequencing of pure cultures obtained from chicken caecum.</title>
        <authorList>
            <person name="Medvecky M."/>
            <person name="Cejkova D."/>
            <person name="Polansky O."/>
            <person name="Karasova D."/>
            <person name="Kubasova T."/>
            <person name="Cizek A."/>
            <person name="Rychlik I."/>
        </authorList>
    </citation>
    <scope>NUCLEOTIDE SEQUENCE [LARGE SCALE GENOMIC DNA]</scope>
    <source>
        <strain evidence="2">An178</strain>
    </source>
</reference>
<dbReference type="AlphaFoldDB" id="A0A1Y4LYB6"/>